<name>A0A099YW53_TINGU</name>
<evidence type="ECO:0000313" key="1">
    <source>
        <dbReference type="EMBL" id="KGL72810.1"/>
    </source>
</evidence>
<dbReference type="Proteomes" id="UP000053641">
    <property type="component" value="Unassembled WGS sequence"/>
</dbReference>
<feature type="non-terminal residue" evidence="1">
    <location>
        <position position="1"/>
    </location>
</feature>
<reference evidence="1 2" key="1">
    <citation type="submission" date="2014-06" db="EMBL/GenBank/DDBJ databases">
        <title>Genome evolution of avian class.</title>
        <authorList>
            <person name="Zhang G."/>
            <person name="Li C."/>
        </authorList>
    </citation>
    <scope>NUCLEOTIDE SEQUENCE [LARGE SCALE GENOMIC DNA]</scope>
    <source>
        <strain evidence="1">BGI_N309</strain>
    </source>
</reference>
<protein>
    <submittedName>
        <fullName evidence="1">Uncharacterized protein</fullName>
    </submittedName>
</protein>
<dbReference type="AlphaFoldDB" id="A0A099YW53"/>
<organism evidence="1 2">
    <name type="scientific">Tinamus guttatus</name>
    <name type="common">White-throated tinamou</name>
    <dbReference type="NCBI Taxonomy" id="94827"/>
    <lineage>
        <taxon>Eukaryota</taxon>
        <taxon>Metazoa</taxon>
        <taxon>Chordata</taxon>
        <taxon>Craniata</taxon>
        <taxon>Vertebrata</taxon>
        <taxon>Euteleostomi</taxon>
        <taxon>Archelosauria</taxon>
        <taxon>Archosauria</taxon>
        <taxon>Dinosauria</taxon>
        <taxon>Saurischia</taxon>
        <taxon>Theropoda</taxon>
        <taxon>Coelurosauria</taxon>
        <taxon>Aves</taxon>
        <taxon>Palaeognathae</taxon>
        <taxon>Tinamiformes</taxon>
        <taxon>Tinamidae</taxon>
        <taxon>Tinamus</taxon>
    </lineage>
</organism>
<evidence type="ECO:0000313" key="2">
    <source>
        <dbReference type="Proteomes" id="UP000053641"/>
    </source>
</evidence>
<dbReference type="EMBL" id="KL885229">
    <property type="protein sequence ID" value="KGL72810.1"/>
    <property type="molecule type" value="Genomic_DNA"/>
</dbReference>
<keyword evidence="2" id="KW-1185">Reference proteome</keyword>
<sequence length="44" mass="4602">VVLPFSAKLKSLLAPGSFAVKGLTVIKSLLISQQLAHPNKAVCL</sequence>
<gene>
    <name evidence="1" type="ORF">N309_09945</name>
</gene>
<feature type="non-terminal residue" evidence="1">
    <location>
        <position position="44"/>
    </location>
</feature>
<proteinExistence type="predicted"/>
<accession>A0A099YW53</accession>